<feature type="repeat" description="ANK" evidence="3">
    <location>
        <begin position="753"/>
        <end position="775"/>
    </location>
</feature>
<dbReference type="PROSITE" id="PS50088">
    <property type="entry name" value="ANK_REPEAT"/>
    <property type="match status" value="7"/>
</dbReference>
<keyword evidence="2 3" id="KW-0040">ANK repeat</keyword>
<evidence type="ECO:0000256" key="2">
    <source>
        <dbReference type="ARBA" id="ARBA00023043"/>
    </source>
</evidence>
<feature type="compositionally biased region" description="Polar residues" evidence="4">
    <location>
        <begin position="115"/>
        <end position="131"/>
    </location>
</feature>
<dbReference type="Pfam" id="PF13637">
    <property type="entry name" value="Ank_4"/>
    <property type="match status" value="1"/>
</dbReference>
<feature type="region of interest" description="Disordered" evidence="4">
    <location>
        <begin position="115"/>
        <end position="138"/>
    </location>
</feature>
<dbReference type="PANTHER" id="PTHR24198:SF165">
    <property type="entry name" value="ANKYRIN REPEAT-CONTAINING PROTEIN-RELATED"/>
    <property type="match status" value="1"/>
</dbReference>
<feature type="repeat" description="ANK" evidence="3">
    <location>
        <begin position="1225"/>
        <end position="1247"/>
    </location>
</feature>
<keyword evidence="1" id="KW-0677">Repeat</keyword>
<feature type="repeat" description="ANK" evidence="3">
    <location>
        <begin position="1124"/>
        <end position="1148"/>
    </location>
</feature>
<evidence type="ECO:0000256" key="4">
    <source>
        <dbReference type="SAM" id="MobiDB-lite"/>
    </source>
</evidence>
<accession>A0A1X7VAG1</accession>
<dbReference type="eggNOG" id="KOG4177">
    <property type="taxonomic scope" value="Eukaryota"/>
</dbReference>
<dbReference type="InterPro" id="IPR036770">
    <property type="entry name" value="Ankyrin_rpt-contain_sf"/>
</dbReference>
<evidence type="ECO:0000256" key="1">
    <source>
        <dbReference type="ARBA" id="ARBA00022737"/>
    </source>
</evidence>
<dbReference type="Pfam" id="PF12796">
    <property type="entry name" value="Ank_2"/>
    <property type="match status" value="8"/>
</dbReference>
<dbReference type="PANTHER" id="PTHR24198">
    <property type="entry name" value="ANKYRIN REPEAT AND PROTEIN KINASE DOMAIN-CONTAINING PROTEIN"/>
    <property type="match status" value="1"/>
</dbReference>
<feature type="repeat" description="ANK" evidence="3">
    <location>
        <begin position="1158"/>
        <end position="1190"/>
    </location>
</feature>
<dbReference type="PROSITE" id="PS50297">
    <property type="entry name" value="ANK_REP_REGION"/>
    <property type="match status" value="5"/>
</dbReference>
<dbReference type="InterPro" id="IPR002110">
    <property type="entry name" value="Ankyrin_rpt"/>
</dbReference>
<organism evidence="5">
    <name type="scientific">Amphimedon queenslandica</name>
    <name type="common">Sponge</name>
    <dbReference type="NCBI Taxonomy" id="400682"/>
    <lineage>
        <taxon>Eukaryota</taxon>
        <taxon>Metazoa</taxon>
        <taxon>Porifera</taxon>
        <taxon>Demospongiae</taxon>
        <taxon>Heteroscleromorpha</taxon>
        <taxon>Haplosclerida</taxon>
        <taxon>Niphatidae</taxon>
        <taxon>Amphimedon</taxon>
    </lineage>
</organism>
<feature type="repeat" description="ANK" evidence="3">
    <location>
        <begin position="392"/>
        <end position="414"/>
    </location>
</feature>
<dbReference type="InParanoid" id="A0A1X7VAG1"/>
<dbReference type="SMART" id="SM00248">
    <property type="entry name" value="ANK"/>
    <property type="match status" value="31"/>
</dbReference>
<dbReference type="SUPFAM" id="SSF48403">
    <property type="entry name" value="Ankyrin repeat"/>
    <property type="match status" value="5"/>
</dbReference>
<dbReference type="Gene3D" id="1.25.40.20">
    <property type="entry name" value="Ankyrin repeat-containing domain"/>
    <property type="match status" value="6"/>
</dbReference>
<dbReference type="eggNOG" id="KOG0504">
    <property type="taxonomic scope" value="Eukaryota"/>
</dbReference>
<name>A0A1X7VAG1_AMPQE</name>
<proteinExistence type="predicted"/>
<feature type="repeat" description="ANK" evidence="3">
    <location>
        <begin position="1302"/>
        <end position="1323"/>
    </location>
</feature>
<evidence type="ECO:0000256" key="3">
    <source>
        <dbReference type="PROSITE-ProRule" id="PRU00023"/>
    </source>
</evidence>
<reference evidence="5" key="1">
    <citation type="submission" date="2017-05" db="UniProtKB">
        <authorList>
            <consortium name="EnsemblMetazoa"/>
        </authorList>
    </citation>
    <scope>IDENTIFICATION</scope>
</reference>
<feature type="repeat" description="ANK" evidence="3">
    <location>
        <begin position="652"/>
        <end position="684"/>
    </location>
</feature>
<dbReference type="EnsemblMetazoa" id="Aqu2.1.36724_001">
    <property type="protein sequence ID" value="Aqu2.1.36724_001"/>
    <property type="gene ID" value="Aqu2.1.36724"/>
</dbReference>
<evidence type="ECO:0000313" key="5">
    <source>
        <dbReference type="EnsemblMetazoa" id="Aqu2.1.36724_001"/>
    </source>
</evidence>
<protein>
    <submittedName>
        <fullName evidence="5">Uncharacterized protein</fullName>
    </submittedName>
</protein>
<sequence length="1595" mass="178544">MSTKPEELKRAFDRDLNITDFRLVWEKAGVLSGRWDSIGILLGISYNKLYEIEAGGKPPKTCLQKVFDCWLKKDYDYKSHGVPTLRMLCNSIKSNSGGADPALADEIAKELITSSGEATTSPVHTSSSKEATPTVELPVSTSSQSESSVVYIKKKSIEYLPENLKLMIGDLQEVYLDNMRFTKESFLSIDVLEVIDFIQDYIALLLSPCFRKTQMIESIEDEFDHVKTMNQLFKKLRKYVSWFNFELVVKLVNTFITDGRDLQRKWSAYRDKLKDYFKNNNTQAVQIADSIEFGLSDVPGTKLPENELKKLHDSPIDIYNPLWYENTSTPLNEACWRGLKNEVQRLTDKTGLEERGKNGWSPPLAASYGGHIDVLCLLIDVYHCDPLEGDDDGVISLHMASYKGHLNIVQYLINECHVDSDIADSSGNTGLLYSALGGHVNLVIMFIKKKCNASQVNKEGSTLSLLACKSGQVALVDQLKQFGIFSEDDIDFNRCGIIHYCAMSDSVELLEHLYDNYKSELFQKRDRFGATPLHIACQYASSGFIMKMVHIFGFKVLLEADYSGRSSLHYLCSGLVVKYCITEVYNKLTAPCDIALLRQFPTFDVLAKSFWHKYISININVTKQHKRVSLLSTLLKRTSIINNFNINSLTATGQSLVHLACTSGSILLVKVLEEYGINTSSLDYEGQSAVHYAALSGSPTLLSYTVSQYSLNASQPDYKGVVPLALACMSGSINAVEYIINTTHIDINIACNEGRTPLHYSCCHGNVDLSQYLIEVQDSDINIADINEWNALTHSAMSGNRKLVQYLINNHQLLLTSFALLQAVRSTKLSLTKLLVNEYKLDPQVKDVDGLQAVHIAAEVGAIDVLEYLVKDCRCDLDRVGGTDNSNVFHFSTWNGQFSFIKFFIKNYPKYTNLLHSTDDKDALPVHYACASGVIQLVTFLIDVMKCDVTTEDKNGFTCVTIACTSGNLDLLKLLIKQYNLNPRVFSRESSLDIAVLHGHVYILEWLRQEYHINVVSFKNNVLPFWAAQYNSMYCLKHLLNNYSFDINATDPTDDTQSTLLHIACQEGHVAIVFYLTSLPQCDVSAKTSNGSTFLHLSCKSHSLPILKHLVEEHQLDLTIKDYNGMAPVHVACEKGSLSIVKYIIDHSPLSLDMTDSFGRTPLLIAAFFKKFPIIRYLNSKNCNISILDNKGFNVIHISAKGGSLDILRFFVDGRYCNPDITDASGCTPLYLSAQEGHLEIVEYLLDSPSYNKPRVELVDMPDSNGNTALHAVCSQGHPDIVSTIAGAYNSLNIDIYSINEKRQTPLHLAAANGHVNTAVSLLSATTGTKNYEKLLGAVDIDGCSSLHLACQNGHYRMTLYLSEVYPANVYSVNNNEEGLLHGAAESGNKDLIEFLVESHNLDPESQDKDGVTCLHIIAKQGDKEIYQYLVPRVRNNPTPKDNAGRSPLHYAGRHYEMSVYLIKSFNIHPEDKDSNGFNGLHAACQAGNMRLVLHYLNKLNCNRYLETCDSRGLLYFACLSGHLEMVRILMEKYQLKPVEGDIDAARSIKGGESIVKLMLRHFYFTKLVREMIKEAERRQISPIAAKPRPSFLSS</sequence>